<dbReference type="Gene3D" id="1.20.1280.50">
    <property type="match status" value="1"/>
</dbReference>
<dbReference type="PANTHER" id="PTHR44259">
    <property type="entry name" value="OS07G0183000 PROTEIN-RELATED"/>
    <property type="match status" value="1"/>
</dbReference>
<dbReference type="InterPro" id="IPR001810">
    <property type="entry name" value="F-box_dom"/>
</dbReference>
<dbReference type="AlphaFoldDB" id="A0AAD5Z6E0"/>
<dbReference type="Pfam" id="PF12937">
    <property type="entry name" value="F-box-like"/>
    <property type="match status" value="1"/>
</dbReference>
<dbReference type="InterPro" id="IPR036047">
    <property type="entry name" value="F-box-like_dom_sf"/>
</dbReference>
<dbReference type="SMART" id="SM00256">
    <property type="entry name" value="FBOX"/>
    <property type="match status" value="1"/>
</dbReference>
<dbReference type="Proteomes" id="UP001210211">
    <property type="component" value="Unassembled WGS sequence"/>
</dbReference>
<dbReference type="EMBL" id="JAMRDG010000002">
    <property type="protein sequence ID" value="KAJ3687744.1"/>
    <property type="molecule type" value="Genomic_DNA"/>
</dbReference>
<comment type="caution">
    <text evidence="2">The sequence shown here is derived from an EMBL/GenBank/DDBJ whole genome shotgun (WGS) entry which is preliminary data.</text>
</comment>
<feature type="domain" description="F-box" evidence="1">
    <location>
        <begin position="23"/>
        <end position="64"/>
    </location>
</feature>
<accession>A0AAD5Z6E0</accession>
<dbReference type="InterPro" id="IPR005174">
    <property type="entry name" value="KIB1-4_b-propeller"/>
</dbReference>
<dbReference type="CDD" id="cd09917">
    <property type="entry name" value="F-box_SF"/>
    <property type="match status" value="1"/>
</dbReference>
<proteinExistence type="predicted"/>
<reference evidence="2 3" key="1">
    <citation type="journal article" date="2022" name="Cell">
        <title>Repeat-based holocentromeres influence genome architecture and karyotype evolution.</title>
        <authorList>
            <person name="Hofstatter P.G."/>
            <person name="Thangavel G."/>
            <person name="Lux T."/>
            <person name="Neumann P."/>
            <person name="Vondrak T."/>
            <person name="Novak P."/>
            <person name="Zhang M."/>
            <person name="Costa L."/>
            <person name="Castellani M."/>
            <person name="Scott A."/>
            <person name="Toegelov H."/>
            <person name="Fuchs J."/>
            <person name="Mata-Sucre Y."/>
            <person name="Dias Y."/>
            <person name="Vanzela A.L.L."/>
            <person name="Huettel B."/>
            <person name="Almeida C.C.S."/>
            <person name="Simkova H."/>
            <person name="Souza G."/>
            <person name="Pedrosa-Harand A."/>
            <person name="Macas J."/>
            <person name="Mayer K.F.X."/>
            <person name="Houben A."/>
            <person name="Marques A."/>
        </authorList>
    </citation>
    <scope>NUCLEOTIDE SEQUENCE [LARGE SCALE GENOMIC DNA]</scope>
    <source>
        <strain evidence="2">RhyTen1mFocal</strain>
    </source>
</reference>
<dbReference type="Pfam" id="PF03478">
    <property type="entry name" value="Beta-prop_KIB1-4"/>
    <property type="match status" value="1"/>
</dbReference>
<evidence type="ECO:0000313" key="3">
    <source>
        <dbReference type="Proteomes" id="UP001210211"/>
    </source>
</evidence>
<sequence length="374" mass="42714">MVLSLWRWNCSSYVSDERDWSDLPPELLYLVSQKLTDIYDFVRFRAVCKRWRSFVRASDLAPQLPWIIIYDRDDYNKGYRRFYSLLTGKTYTVNFPQSTENKVARGSAYNYLFICNWGIGKSSLFNPFTNEEILLPAVELGGVVICMPSVQLLPASDQSSSYVCMTKQIFAHFSLLYSCQLGDPNWTSLQPTGAKFQKSGFALCDGMCYASDLETGGTKVINLATRTVDCVVPRPEPETSGVSVCLVVSSFGQILRVCHYLKHDNVIPFYFDIYRLELGNRDGNATDPCWIKIDNIDNQFLFVHEDHGCAFKADDFPGFIGNSIYFLRDKAVKETQINRYDMIDGNIEVREVPINFGNSWFVPSLCKQSSNFRS</sequence>
<organism evidence="2 3">
    <name type="scientific">Rhynchospora tenuis</name>
    <dbReference type="NCBI Taxonomy" id="198213"/>
    <lineage>
        <taxon>Eukaryota</taxon>
        <taxon>Viridiplantae</taxon>
        <taxon>Streptophyta</taxon>
        <taxon>Embryophyta</taxon>
        <taxon>Tracheophyta</taxon>
        <taxon>Spermatophyta</taxon>
        <taxon>Magnoliopsida</taxon>
        <taxon>Liliopsida</taxon>
        <taxon>Poales</taxon>
        <taxon>Cyperaceae</taxon>
        <taxon>Cyperoideae</taxon>
        <taxon>Rhynchosporeae</taxon>
        <taxon>Rhynchospora</taxon>
    </lineage>
</organism>
<dbReference type="SUPFAM" id="SSF81383">
    <property type="entry name" value="F-box domain"/>
    <property type="match status" value="1"/>
</dbReference>
<evidence type="ECO:0000259" key="1">
    <source>
        <dbReference type="SMART" id="SM00256"/>
    </source>
</evidence>
<gene>
    <name evidence="2" type="ORF">LUZ61_016908</name>
</gene>
<dbReference type="InterPro" id="IPR050942">
    <property type="entry name" value="F-box_BR-signaling"/>
</dbReference>
<name>A0AAD5Z6E0_9POAL</name>
<evidence type="ECO:0000313" key="2">
    <source>
        <dbReference type="EMBL" id="KAJ3687744.1"/>
    </source>
</evidence>
<keyword evidence="3" id="KW-1185">Reference proteome</keyword>
<dbReference type="PANTHER" id="PTHR44259:SF114">
    <property type="entry name" value="OS06G0707300 PROTEIN"/>
    <property type="match status" value="1"/>
</dbReference>
<protein>
    <recommendedName>
        <fullName evidence="1">F-box domain-containing protein</fullName>
    </recommendedName>
</protein>